<reference evidence="1 2" key="1">
    <citation type="submission" date="2017-11" db="EMBL/GenBank/DDBJ databases">
        <title>De-novo sequencing of pomegranate (Punica granatum L.) genome.</title>
        <authorList>
            <person name="Akparov Z."/>
            <person name="Amiraslanov A."/>
            <person name="Hajiyeva S."/>
            <person name="Abbasov M."/>
            <person name="Kaur K."/>
            <person name="Hamwieh A."/>
            <person name="Solovyev V."/>
            <person name="Salamov A."/>
            <person name="Braich B."/>
            <person name="Kosarev P."/>
            <person name="Mahmoud A."/>
            <person name="Hajiyev E."/>
            <person name="Babayeva S."/>
            <person name="Izzatullayeva V."/>
            <person name="Mammadov A."/>
            <person name="Mammadov A."/>
            <person name="Sharifova S."/>
            <person name="Ojaghi J."/>
            <person name="Eynullazada K."/>
            <person name="Bayramov B."/>
            <person name="Abdulazimova A."/>
            <person name="Shahmuradov I."/>
        </authorList>
    </citation>
    <scope>NUCLEOTIDE SEQUENCE [LARGE SCALE GENOMIC DNA]</scope>
    <source>
        <strain evidence="2">cv. AG2017</strain>
        <tissue evidence="1">Leaf</tissue>
    </source>
</reference>
<gene>
    <name evidence="1" type="ORF">CRG98_008688</name>
</gene>
<dbReference type="Proteomes" id="UP000233551">
    <property type="component" value="Unassembled WGS sequence"/>
</dbReference>
<keyword evidence="2" id="KW-1185">Reference proteome</keyword>
<organism evidence="1 2">
    <name type="scientific">Punica granatum</name>
    <name type="common">Pomegranate</name>
    <dbReference type="NCBI Taxonomy" id="22663"/>
    <lineage>
        <taxon>Eukaryota</taxon>
        <taxon>Viridiplantae</taxon>
        <taxon>Streptophyta</taxon>
        <taxon>Embryophyta</taxon>
        <taxon>Tracheophyta</taxon>
        <taxon>Spermatophyta</taxon>
        <taxon>Magnoliopsida</taxon>
        <taxon>eudicotyledons</taxon>
        <taxon>Gunneridae</taxon>
        <taxon>Pentapetalae</taxon>
        <taxon>rosids</taxon>
        <taxon>malvids</taxon>
        <taxon>Myrtales</taxon>
        <taxon>Lythraceae</taxon>
        <taxon>Punica</taxon>
    </lineage>
</organism>
<accession>A0A2I0KR25</accession>
<evidence type="ECO:0000313" key="2">
    <source>
        <dbReference type="Proteomes" id="UP000233551"/>
    </source>
</evidence>
<proteinExistence type="predicted"/>
<dbReference type="EMBL" id="PGOL01000414">
    <property type="protein sequence ID" value="PKI70955.1"/>
    <property type="molecule type" value="Genomic_DNA"/>
</dbReference>
<dbReference type="AlphaFoldDB" id="A0A2I0KR25"/>
<sequence>MAYVEGNLDWMRETGLDITRELDQSNGYSGNQPVLLQTVGSIGPDPRLLEPALPLIYLLVYLVPLDPSNLPALDFRVIKWQVATPSHVRPSRVPGKVDTPEPRCIGFAHACPDEIKFECAQLGDSTGDT</sequence>
<evidence type="ECO:0000313" key="1">
    <source>
        <dbReference type="EMBL" id="PKI70955.1"/>
    </source>
</evidence>
<comment type="caution">
    <text evidence="1">The sequence shown here is derived from an EMBL/GenBank/DDBJ whole genome shotgun (WGS) entry which is preliminary data.</text>
</comment>
<protein>
    <submittedName>
        <fullName evidence="1">Uncharacterized protein</fullName>
    </submittedName>
</protein>
<name>A0A2I0KR25_PUNGR</name>